<feature type="compositionally biased region" description="Low complexity" evidence="7">
    <location>
        <begin position="297"/>
        <end position="311"/>
    </location>
</feature>
<keyword evidence="4" id="KW-0547">Nucleotide-binding</keyword>
<dbReference type="CDD" id="cd14014">
    <property type="entry name" value="STKc_PknB_like"/>
    <property type="match status" value="1"/>
</dbReference>
<dbReference type="RefSeq" id="WP_142649172.1">
    <property type="nucleotide sequence ID" value="NZ_CP108085.1"/>
</dbReference>
<protein>
    <recommendedName>
        <fullName evidence="1">non-specific serine/threonine protein kinase</fullName>
        <ecNumber evidence="1">2.7.11.1</ecNumber>
    </recommendedName>
</protein>
<dbReference type="InterPro" id="IPR000719">
    <property type="entry name" value="Prot_kinase_dom"/>
</dbReference>
<evidence type="ECO:0000256" key="3">
    <source>
        <dbReference type="ARBA" id="ARBA00022679"/>
    </source>
</evidence>
<feature type="compositionally biased region" description="Pro residues" evidence="7">
    <location>
        <begin position="422"/>
        <end position="432"/>
    </location>
</feature>
<feature type="compositionally biased region" description="Pro residues" evidence="7">
    <location>
        <begin position="499"/>
        <end position="511"/>
    </location>
</feature>
<accession>A0ABZ1SJV4</accession>
<organism evidence="9 10">
    <name type="scientific">Microbispora hainanensis</name>
    <dbReference type="NCBI Taxonomy" id="568844"/>
    <lineage>
        <taxon>Bacteria</taxon>
        <taxon>Bacillati</taxon>
        <taxon>Actinomycetota</taxon>
        <taxon>Actinomycetes</taxon>
        <taxon>Streptosporangiales</taxon>
        <taxon>Streptosporangiaceae</taxon>
        <taxon>Microbispora</taxon>
    </lineage>
</organism>
<evidence type="ECO:0000259" key="8">
    <source>
        <dbReference type="PROSITE" id="PS50011"/>
    </source>
</evidence>
<dbReference type="Proteomes" id="UP001432011">
    <property type="component" value="Chromosome"/>
</dbReference>
<dbReference type="Pfam" id="PF00069">
    <property type="entry name" value="Pkinase"/>
    <property type="match status" value="1"/>
</dbReference>
<gene>
    <name evidence="9" type="ORF">OG913_27505</name>
</gene>
<keyword evidence="3" id="KW-0808">Transferase</keyword>
<dbReference type="SMART" id="SM00220">
    <property type="entry name" value="S_TKc"/>
    <property type="match status" value="1"/>
</dbReference>
<evidence type="ECO:0000256" key="1">
    <source>
        <dbReference type="ARBA" id="ARBA00012513"/>
    </source>
</evidence>
<feature type="compositionally biased region" description="Polar residues" evidence="7">
    <location>
        <begin position="444"/>
        <end position="453"/>
    </location>
</feature>
<dbReference type="PROSITE" id="PS00108">
    <property type="entry name" value="PROTEIN_KINASE_ST"/>
    <property type="match status" value="1"/>
</dbReference>
<proteinExistence type="predicted"/>
<dbReference type="Gene3D" id="1.10.510.10">
    <property type="entry name" value="Transferase(Phosphotransferase) domain 1"/>
    <property type="match status" value="1"/>
</dbReference>
<evidence type="ECO:0000256" key="2">
    <source>
        <dbReference type="ARBA" id="ARBA00022527"/>
    </source>
</evidence>
<evidence type="ECO:0000256" key="4">
    <source>
        <dbReference type="ARBA" id="ARBA00022741"/>
    </source>
</evidence>
<keyword evidence="10" id="KW-1185">Reference proteome</keyword>
<dbReference type="EC" id="2.7.11.1" evidence="1"/>
<sequence>MTDTVLGGRYRLISPIAAGGMGEVWRAEDELLGREVAIKLLGRHVAGDATFRDRFRSEARITAGLTDPGIAQVFDYGESDGLAYLVMELVRGEPLSAILARNGALGPDVTLDVVEQTARGLYAAHRAGVIHRDVKPGNLLVTGTGQVKITDFGIARALEAAPLTATGTILGTAQYVSPEQASGTTLTPASDIYSLGVVAYECLAGRPPFTAETAVALALRHLNDTPPPLPGTVPAPVAALVTAMLAKDPATRPETGPVLLDRVRTLRDALAGTGPSTAALGSLTDPQGFPAAGGAGRTTPPATPGLTAPLGEPEGAGTPRPGATGSRPGSAAPRSGSTAPLGPVTPVTRRAPAGAPAARTRRPGGPEGTMGPTGPVGGRRRRTTLLLVTAGCAAAVGIGVLAFTAAHTGEPPQDPGQTVAPPASPAPSPSPKPSSARSYRSEIPRSQTPTTPAASDEPSAVPSATVSTSASTQTPTPASSPTSTSTPTPTSTPATEPSETPPPTEAPPDTNPPDEGE</sequence>
<dbReference type="SUPFAM" id="SSF56112">
    <property type="entry name" value="Protein kinase-like (PK-like)"/>
    <property type="match status" value="1"/>
</dbReference>
<evidence type="ECO:0000313" key="10">
    <source>
        <dbReference type="Proteomes" id="UP001432011"/>
    </source>
</evidence>
<feature type="compositionally biased region" description="Low complexity" evidence="7">
    <location>
        <begin position="345"/>
        <end position="358"/>
    </location>
</feature>
<keyword evidence="2" id="KW-0723">Serine/threonine-protein kinase</keyword>
<dbReference type="InterPro" id="IPR008271">
    <property type="entry name" value="Ser/Thr_kinase_AS"/>
</dbReference>
<dbReference type="GO" id="GO:0016301">
    <property type="term" value="F:kinase activity"/>
    <property type="evidence" value="ECO:0007669"/>
    <property type="project" value="UniProtKB-KW"/>
</dbReference>
<reference evidence="9" key="1">
    <citation type="submission" date="2022-10" db="EMBL/GenBank/DDBJ databases">
        <title>The complete genomes of actinobacterial strains from the NBC collection.</title>
        <authorList>
            <person name="Joergensen T.S."/>
            <person name="Alvarez Arevalo M."/>
            <person name="Sterndorff E.B."/>
            <person name="Faurdal D."/>
            <person name="Vuksanovic O."/>
            <person name="Mourched A.-S."/>
            <person name="Charusanti P."/>
            <person name="Shaw S."/>
            <person name="Blin K."/>
            <person name="Weber T."/>
        </authorList>
    </citation>
    <scope>NUCLEOTIDE SEQUENCE</scope>
    <source>
        <strain evidence="9">NBC_00254</strain>
    </source>
</reference>
<name>A0ABZ1SJV4_9ACTN</name>
<dbReference type="EMBL" id="CP108085">
    <property type="protein sequence ID" value="WUP73139.1"/>
    <property type="molecule type" value="Genomic_DNA"/>
</dbReference>
<feature type="domain" description="Protein kinase" evidence="8">
    <location>
        <begin position="10"/>
        <end position="266"/>
    </location>
</feature>
<feature type="region of interest" description="Disordered" evidence="7">
    <location>
        <begin position="407"/>
        <end position="517"/>
    </location>
</feature>
<dbReference type="Gene3D" id="3.30.200.20">
    <property type="entry name" value="Phosphorylase Kinase, domain 1"/>
    <property type="match status" value="1"/>
</dbReference>
<evidence type="ECO:0000256" key="7">
    <source>
        <dbReference type="SAM" id="MobiDB-lite"/>
    </source>
</evidence>
<dbReference type="PROSITE" id="PS50011">
    <property type="entry name" value="PROTEIN_KINASE_DOM"/>
    <property type="match status" value="1"/>
</dbReference>
<feature type="region of interest" description="Disordered" evidence="7">
    <location>
        <begin position="274"/>
        <end position="380"/>
    </location>
</feature>
<dbReference type="InterPro" id="IPR011009">
    <property type="entry name" value="Kinase-like_dom_sf"/>
</dbReference>
<feature type="compositionally biased region" description="Low complexity" evidence="7">
    <location>
        <begin position="458"/>
        <end position="498"/>
    </location>
</feature>
<dbReference type="PRINTS" id="PR01217">
    <property type="entry name" value="PRICHEXTENSN"/>
</dbReference>
<dbReference type="PANTHER" id="PTHR43289">
    <property type="entry name" value="MITOGEN-ACTIVATED PROTEIN KINASE KINASE KINASE 20-RELATED"/>
    <property type="match status" value="1"/>
</dbReference>
<keyword evidence="6" id="KW-0067">ATP-binding</keyword>
<keyword evidence="5 9" id="KW-0418">Kinase</keyword>
<evidence type="ECO:0000313" key="9">
    <source>
        <dbReference type="EMBL" id="WUP73139.1"/>
    </source>
</evidence>
<evidence type="ECO:0000256" key="6">
    <source>
        <dbReference type="ARBA" id="ARBA00022840"/>
    </source>
</evidence>
<evidence type="ECO:0000256" key="5">
    <source>
        <dbReference type="ARBA" id="ARBA00022777"/>
    </source>
</evidence>
<dbReference type="PANTHER" id="PTHR43289:SF6">
    <property type="entry name" value="SERINE_THREONINE-PROTEIN KINASE NEKL-3"/>
    <property type="match status" value="1"/>
</dbReference>